<accession>A0A934JLD2</accession>
<reference evidence="3" key="1">
    <citation type="submission" date="2020-12" db="EMBL/GenBank/DDBJ databases">
        <title>Marinomonas arctica sp. nov., a psychrotolerant bacterium isolated from the Arctic.</title>
        <authorList>
            <person name="Zhang Y."/>
        </authorList>
    </citation>
    <scope>NUCLEOTIDE SEQUENCE</scope>
    <source>
        <strain evidence="3">C1424</strain>
    </source>
</reference>
<dbReference type="InterPro" id="IPR040079">
    <property type="entry name" value="Glutathione_S-Trfase"/>
</dbReference>
<dbReference type="InterPro" id="IPR010987">
    <property type="entry name" value="Glutathione-S-Trfase_C-like"/>
</dbReference>
<dbReference type="SUPFAM" id="SSF47616">
    <property type="entry name" value="GST C-terminal domain-like"/>
    <property type="match status" value="1"/>
</dbReference>
<name>A0A934JLD2_9GAMM</name>
<dbReference type="Proteomes" id="UP000628710">
    <property type="component" value="Unassembled WGS sequence"/>
</dbReference>
<dbReference type="InterPro" id="IPR036249">
    <property type="entry name" value="Thioredoxin-like_sf"/>
</dbReference>
<organism evidence="3 4">
    <name type="scientific">Marinomonas transparens</name>
    <dbReference type="NCBI Taxonomy" id="2795388"/>
    <lineage>
        <taxon>Bacteria</taxon>
        <taxon>Pseudomonadati</taxon>
        <taxon>Pseudomonadota</taxon>
        <taxon>Gammaproteobacteria</taxon>
        <taxon>Oceanospirillales</taxon>
        <taxon>Oceanospirillaceae</taxon>
        <taxon>Marinomonas</taxon>
    </lineage>
</organism>
<dbReference type="PANTHER" id="PTHR43968:SF6">
    <property type="entry name" value="GLUTATHIONE S-TRANSFERASE OMEGA"/>
    <property type="match status" value="1"/>
</dbReference>
<sequence length="220" mass="26299">MFPVLYSFRRCPYAIRARYVLALLGIKVCLREVILKSKPQALLNLGGRSSVPQLIDLDNARYPESLDIIHWALSIAKDRHQVMSLWPDSLVQRNKMLAWINYNDIFFKYWLDRYKYADRFPEFDVNYYRQKAEVFLQRLDKRLSRRVFIFGDQMSLADIAIFPFIRQFSAVCPIWFDSADYPYLKRWLKVFLDSEVFNVVMVKYPAWDEGKEEIVVPWSL</sequence>
<evidence type="ECO:0000313" key="4">
    <source>
        <dbReference type="Proteomes" id="UP000628710"/>
    </source>
</evidence>
<dbReference type="Gene3D" id="3.40.30.10">
    <property type="entry name" value="Glutaredoxin"/>
    <property type="match status" value="1"/>
</dbReference>
<feature type="domain" description="GST C-terminal" evidence="2">
    <location>
        <begin position="61"/>
        <end position="218"/>
    </location>
</feature>
<dbReference type="Pfam" id="PF13410">
    <property type="entry name" value="GST_C_2"/>
    <property type="match status" value="1"/>
</dbReference>
<dbReference type="Pfam" id="PF13417">
    <property type="entry name" value="GST_N_3"/>
    <property type="match status" value="1"/>
</dbReference>
<comment type="caution">
    <text evidence="3">The sequence shown here is derived from an EMBL/GenBank/DDBJ whole genome shotgun (WGS) entry which is preliminary data.</text>
</comment>
<proteinExistence type="predicted"/>
<dbReference type="SFLD" id="SFLDG00358">
    <property type="entry name" value="Main_(cytGST)"/>
    <property type="match status" value="1"/>
</dbReference>
<dbReference type="InterPro" id="IPR004045">
    <property type="entry name" value="Glutathione_S-Trfase_N"/>
</dbReference>
<feature type="domain" description="GST N-terminal" evidence="1">
    <location>
        <begin position="1"/>
        <end position="80"/>
    </location>
</feature>
<dbReference type="EMBL" id="JAEMNX010000012">
    <property type="protein sequence ID" value="MBJ7538275.1"/>
    <property type="molecule type" value="Genomic_DNA"/>
</dbReference>
<dbReference type="Gene3D" id="1.20.1050.10">
    <property type="match status" value="1"/>
</dbReference>
<keyword evidence="4" id="KW-1185">Reference proteome</keyword>
<dbReference type="GO" id="GO:0005737">
    <property type="term" value="C:cytoplasm"/>
    <property type="evidence" value="ECO:0007669"/>
    <property type="project" value="TreeGrafter"/>
</dbReference>
<dbReference type="SUPFAM" id="SSF52833">
    <property type="entry name" value="Thioredoxin-like"/>
    <property type="match status" value="1"/>
</dbReference>
<dbReference type="CDD" id="cd03196">
    <property type="entry name" value="GST_C_5"/>
    <property type="match status" value="1"/>
</dbReference>
<dbReference type="PROSITE" id="PS50404">
    <property type="entry name" value="GST_NTER"/>
    <property type="match status" value="1"/>
</dbReference>
<dbReference type="InterPro" id="IPR036282">
    <property type="entry name" value="Glutathione-S-Trfase_C_sf"/>
</dbReference>
<dbReference type="AlphaFoldDB" id="A0A934JLD2"/>
<evidence type="ECO:0000259" key="1">
    <source>
        <dbReference type="PROSITE" id="PS50404"/>
    </source>
</evidence>
<evidence type="ECO:0000259" key="2">
    <source>
        <dbReference type="PROSITE" id="PS50405"/>
    </source>
</evidence>
<dbReference type="PROSITE" id="PS50405">
    <property type="entry name" value="GST_CTER"/>
    <property type="match status" value="1"/>
</dbReference>
<gene>
    <name evidence="3" type="ORF">I8J31_11365</name>
</gene>
<dbReference type="InterPro" id="IPR050983">
    <property type="entry name" value="GST_Omega/HSP26"/>
</dbReference>
<protein>
    <submittedName>
        <fullName evidence="3">Glutathione S-transferase</fullName>
    </submittedName>
</protein>
<dbReference type="PANTHER" id="PTHR43968">
    <property type="match status" value="1"/>
</dbReference>
<evidence type="ECO:0000313" key="3">
    <source>
        <dbReference type="EMBL" id="MBJ7538275.1"/>
    </source>
</evidence>
<dbReference type="SFLD" id="SFLDS00019">
    <property type="entry name" value="Glutathione_Transferase_(cytos"/>
    <property type="match status" value="1"/>
</dbReference>